<dbReference type="Proteomes" id="UP000281245">
    <property type="component" value="Unassembled WGS sequence"/>
</dbReference>
<name>A0A3M6ZHL1_HORWE</name>
<gene>
    <name evidence="4" type="ORF">D0867_04311</name>
    <name evidence="3" type="ORF">D0868_01250</name>
    <name evidence="2" type="ORF">D0869_00461</name>
</gene>
<feature type="compositionally biased region" description="Basic and acidic residues" evidence="1">
    <location>
        <begin position="669"/>
        <end position="681"/>
    </location>
</feature>
<sequence length="785" mass="86014">MEQHTEHLIGGIAIARQTNVADLRGTSGPKRKRVDHAPEIPWTVSRCNRLLRTLTSRIAILQRLASSNRLLVDSDYKNDAVKEEPTIETVAASTPSKDPEWLPQLGKCQPSRTYGGRTKNSRMNDRMRAAAKTTQHTAGLSTPAVKRLLDPASSSPTPSSRTIPKPKLGGPDRKTKCNYTLPIKPSSVAEEAYTNIATAFGSFLYATRPGVPPSRKGARSLMSACLRKVPAYVQLEESCAQDESAGEDGERDISNEIYQELEAYGSSSGNGWAGLREVIRADGVAKLKDAIEGGLIPRKTIEALIQACSAHEAIAEGQQIADSALMLERNGRDRIFEKFLTFAKENKAEAMVLRTLELEAICDVLRHAHLRQEILHVVLRAATRFSDCPDATRFIQRWLDGATCGSAEKQSGLRDLAMLLAAASAGQSGESEVAHGRGQHLLESLQRIAINVLFRNGDQGIRCQKLEPVANAFLLASIVASLQVYQTRTPLLEYAPEKVIQTVLRQADIHGSDGSFITDVALCITRWDTASGDSFLTTTTEALLDLGHNCSQETAKSLGNLVLADVRAYSERRQDKDILMFVEEIEDIVADCDGDDTKSITVRTPAPKPSKRDMFRWEEGLCEWIAKTPLDGVAAKKLELGQKTPAAERAAPKGFATLPTPPESDDTSMDQKQHALADKKPNSRRSINGKPERDSTQANVKRPQKRASLPKTVTPDEKENTVPTAMYESESELDELAMSTKKPRYAYTLPKQALRCRGMTSKRTSSGSSTAWEAEDLGSEDELGL</sequence>
<feature type="compositionally biased region" description="Polar residues" evidence="1">
    <location>
        <begin position="761"/>
        <end position="771"/>
    </location>
</feature>
<accession>A0A3M6ZHL1</accession>
<feature type="compositionally biased region" description="Low complexity" evidence="1">
    <location>
        <begin position="151"/>
        <end position="167"/>
    </location>
</feature>
<dbReference type="EMBL" id="QWIL01000351">
    <property type="protein sequence ID" value="RMY20004.1"/>
    <property type="molecule type" value="Genomic_DNA"/>
</dbReference>
<protein>
    <submittedName>
        <fullName evidence="3">Uncharacterized protein</fullName>
    </submittedName>
</protein>
<evidence type="ECO:0000313" key="2">
    <source>
        <dbReference type="EMBL" id="RMX89961.1"/>
    </source>
</evidence>
<evidence type="ECO:0000313" key="7">
    <source>
        <dbReference type="Proteomes" id="UP000282582"/>
    </source>
</evidence>
<organism evidence="3 7">
    <name type="scientific">Hortaea werneckii</name>
    <name type="common">Black yeast</name>
    <name type="synonym">Cladosporium werneckii</name>
    <dbReference type="NCBI Taxonomy" id="91943"/>
    <lineage>
        <taxon>Eukaryota</taxon>
        <taxon>Fungi</taxon>
        <taxon>Dikarya</taxon>
        <taxon>Ascomycota</taxon>
        <taxon>Pezizomycotina</taxon>
        <taxon>Dothideomycetes</taxon>
        <taxon>Dothideomycetidae</taxon>
        <taxon>Mycosphaerellales</taxon>
        <taxon>Teratosphaeriaceae</taxon>
        <taxon>Hortaea</taxon>
    </lineage>
</organism>
<dbReference type="Proteomes" id="UP000282582">
    <property type="component" value="Unassembled WGS sequence"/>
</dbReference>
<dbReference type="Proteomes" id="UP000271337">
    <property type="component" value="Unassembled WGS sequence"/>
</dbReference>
<evidence type="ECO:0000313" key="6">
    <source>
        <dbReference type="Proteomes" id="UP000281245"/>
    </source>
</evidence>
<proteinExistence type="predicted"/>
<dbReference type="EMBL" id="QWIJ01000013">
    <property type="protein sequence ID" value="RMX89961.1"/>
    <property type="molecule type" value="Genomic_DNA"/>
</dbReference>
<dbReference type="EMBL" id="QWIK01000055">
    <property type="protein sequence ID" value="RMY14786.1"/>
    <property type="molecule type" value="Genomic_DNA"/>
</dbReference>
<evidence type="ECO:0000313" key="4">
    <source>
        <dbReference type="EMBL" id="RMY20004.1"/>
    </source>
</evidence>
<feature type="region of interest" description="Disordered" evidence="1">
    <location>
        <begin position="148"/>
        <end position="175"/>
    </location>
</feature>
<dbReference type="OrthoDB" id="4159838at2759"/>
<reference evidence="5 6" key="1">
    <citation type="journal article" date="2018" name="BMC Genomics">
        <title>Genomic evidence for intraspecific hybridization in a clonal and extremely halotolerant yeast.</title>
        <authorList>
            <person name="Gostincar C."/>
            <person name="Stajich J.E."/>
            <person name="Zupancic J."/>
            <person name="Zalar P."/>
            <person name="Gunde-Cimerman N."/>
        </authorList>
    </citation>
    <scope>NUCLEOTIDE SEQUENCE [LARGE SCALE GENOMIC DNA]</scope>
    <source>
        <strain evidence="3 7">EXF-6654</strain>
        <strain evidence="2 6">EXF-6656</strain>
        <strain evidence="4 5">EXF-6669</strain>
    </source>
</reference>
<dbReference type="AlphaFoldDB" id="A0A3M6ZHL1"/>
<evidence type="ECO:0000256" key="1">
    <source>
        <dbReference type="SAM" id="MobiDB-lite"/>
    </source>
</evidence>
<evidence type="ECO:0000313" key="5">
    <source>
        <dbReference type="Proteomes" id="UP000271337"/>
    </source>
</evidence>
<comment type="caution">
    <text evidence="3">The sequence shown here is derived from an EMBL/GenBank/DDBJ whole genome shotgun (WGS) entry which is preliminary data.</text>
</comment>
<feature type="region of interest" description="Disordered" evidence="1">
    <location>
        <begin position="757"/>
        <end position="785"/>
    </location>
</feature>
<feature type="compositionally biased region" description="Acidic residues" evidence="1">
    <location>
        <begin position="773"/>
        <end position="785"/>
    </location>
</feature>
<feature type="region of interest" description="Disordered" evidence="1">
    <location>
        <begin position="644"/>
        <end position="736"/>
    </location>
</feature>
<evidence type="ECO:0000313" key="3">
    <source>
        <dbReference type="EMBL" id="RMY14786.1"/>
    </source>
</evidence>